<gene>
    <name evidence="2" type="ORF">JD844_031974</name>
</gene>
<evidence type="ECO:0000313" key="3">
    <source>
        <dbReference type="Proteomes" id="UP000826234"/>
    </source>
</evidence>
<organism evidence="2 3">
    <name type="scientific">Phrynosoma platyrhinos</name>
    <name type="common">Desert horned lizard</name>
    <dbReference type="NCBI Taxonomy" id="52577"/>
    <lineage>
        <taxon>Eukaryota</taxon>
        <taxon>Metazoa</taxon>
        <taxon>Chordata</taxon>
        <taxon>Craniata</taxon>
        <taxon>Vertebrata</taxon>
        <taxon>Euteleostomi</taxon>
        <taxon>Lepidosauria</taxon>
        <taxon>Squamata</taxon>
        <taxon>Bifurcata</taxon>
        <taxon>Unidentata</taxon>
        <taxon>Episquamata</taxon>
        <taxon>Toxicofera</taxon>
        <taxon>Iguania</taxon>
        <taxon>Phrynosomatidae</taxon>
        <taxon>Phrynosomatinae</taxon>
        <taxon>Phrynosoma</taxon>
    </lineage>
</organism>
<keyword evidence="3" id="KW-1185">Reference proteome</keyword>
<dbReference type="EMBL" id="JAIPUX010001232">
    <property type="protein sequence ID" value="KAH0624488.1"/>
    <property type="molecule type" value="Genomic_DNA"/>
</dbReference>
<evidence type="ECO:0000259" key="1">
    <source>
        <dbReference type="Pfam" id="PF18401"/>
    </source>
</evidence>
<dbReference type="Pfam" id="PF18401">
    <property type="entry name" value="Thioredoxin_13"/>
    <property type="match status" value="1"/>
</dbReference>
<feature type="domain" description="UGGT thioredoxin-like" evidence="1">
    <location>
        <begin position="3"/>
        <end position="49"/>
    </location>
</feature>
<accession>A0ABQ7T5E3</accession>
<comment type="caution">
    <text evidence="2">The sequence shown here is derived from an EMBL/GenBank/DDBJ whole genome shotgun (WGS) entry which is preliminary data.</text>
</comment>
<evidence type="ECO:0000313" key="2">
    <source>
        <dbReference type="EMBL" id="KAH0624488.1"/>
    </source>
</evidence>
<name>A0ABQ7T5E3_PHRPL</name>
<reference evidence="2 3" key="1">
    <citation type="journal article" date="2022" name="Gigascience">
        <title>A chromosome-level genome assembly and annotation of the desert horned lizard, Phrynosoma platyrhinos, provides insight into chromosomal rearrangements among reptiles.</title>
        <authorList>
            <person name="Koochekian N."/>
            <person name="Ascanio A."/>
            <person name="Farleigh K."/>
            <person name="Card D.C."/>
            <person name="Schield D.R."/>
            <person name="Castoe T.A."/>
            <person name="Jezkova T."/>
        </authorList>
    </citation>
    <scope>NUCLEOTIDE SEQUENCE [LARGE SCALE GENOMIC DNA]</scope>
    <source>
        <strain evidence="2">NK-2021</strain>
    </source>
</reference>
<protein>
    <recommendedName>
        <fullName evidence="1">UGGT thioredoxin-like domain-containing protein</fullName>
    </recommendedName>
</protein>
<sequence>MLVNLEMRKEIKENQKHLHETLELQPGEAHLFLNGLPVDLDFHDSFSLLLL</sequence>
<dbReference type="Proteomes" id="UP000826234">
    <property type="component" value="Unassembled WGS sequence"/>
</dbReference>
<proteinExistence type="predicted"/>
<dbReference type="InterPro" id="IPR040694">
    <property type="entry name" value="UGGT_TRXL_2"/>
</dbReference>